<protein>
    <submittedName>
        <fullName evidence="2">Uncharacterized protein</fullName>
    </submittedName>
</protein>
<evidence type="ECO:0000256" key="1">
    <source>
        <dbReference type="SAM" id="MobiDB-lite"/>
    </source>
</evidence>
<dbReference type="Proteomes" id="UP001218188">
    <property type="component" value="Unassembled WGS sequence"/>
</dbReference>
<feature type="region of interest" description="Disordered" evidence="1">
    <location>
        <begin position="628"/>
        <end position="678"/>
    </location>
</feature>
<feature type="compositionally biased region" description="Polar residues" evidence="1">
    <location>
        <begin position="70"/>
        <end position="80"/>
    </location>
</feature>
<dbReference type="EMBL" id="JARJCM010000084">
    <property type="protein sequence ID" value="KAJ7031077.1"/>
    <property type="molecule type" value="Genomic_DNA"/>
</dbReference>
<feature type="compositionally biased region" description="Basic and acidic residues" evidence="1">
    <location>
        <begin position="111"/>
        <end position="141"/>
    </location>
</feature>
<reference evidence="2" key="1">
    <citation type="submission" date="2023-03" db="EMBL/GenBank/DDBJ databases">
        <title>Massive genome expansion in bonnet fungi (Mycena s.s.) driven by repeated elements and novel gene families across ecological guilds.</title>
        <authorList>
            <consortium name="Lawrence Berkeley National Laboratory"/>
            <person name="Harder C.B."/>
            <person name="Miyauchi S."/>
            <person name="Viragh M."/>
            <person name="Kuo A."/>
            <person name="Thoen E."/>
            <person name="Andreopoulos B."/>
            <person name="Lu D."/>
            <person name="Skrede I."/>
            <person name="Drula E."/>
            <person name="Henrissat B."/>
            <person name="Morin E."/>
            <person name="Kohler A."/>
            <person name="Barry K."/>
            <person name="LaButti K."/>
            <person name="Morin E."/>
            <person name="Salamov A."/>
            <person name="Lipzen A."/>
            <person name="Mereny Z."/>
            <person name="Hegedus B."/>
            <person name="Baldrian P."/>
            <person name="Stursova M."/>
            <person name="Weitz H."/>
            <person name="Taylor A."/>
            <person name="Grigoriev I.V."/>
            <person name="Nagy L.G."/>
            <person name="Martin F."/>
            <person name="Kauserud H."/>
        </authorList>
    </citation>
    <scope>NUCLEOTIDE SEQUENCE</scope>
    <source>
        <strain evidence="2">CBHHK200</strain>
    </source>
</reference>
<comment type="caution">
    <text evidence="2">The sequence shown here is derived from an EMBL/GenBank/DDBJ whole genome shotgun (WGS) entry which is preliminary data.</text>
</comment>
<proteinExistence type="predicted"/>
<feature type="region of interest" description="Disordered" evidence="1">
    <location>
        <begin position="458"/>
        <end position="488"/>
    </location>
</feature>
<dbReference type="AlphaFoldDB" id="A0AAD6SSQ0"/>
<evidence type="ECO:0000313" key="2">
    <source>
        <dbReference type="EMBL" id="KAJ7031077.1"/>
    </source>
</evidence>
<gene>
    <name evidence="2" type="ORF">C8F04DRAFT_1186134</name>
</gene>
<feature type="region of interest" description="Disordered" evidence="1">
    <location>
        <begin position="1"/>
        <end position="30"/>
    </location>
</feature>
<evidence type="ECO:0000313" key="3">
    <source>
        <dbReference type="Proteomes" id="UP001218188"/>
    </source>
</evidence>
<accession>A0AAD6SSQ0</accession>
<feature type="compositionally biased region" description="Polar residues" evidence="1">
    <location>
        <begin position="8"/>
        <end position="22"/>
    </location>
</feature>
<sequence>MGPPAPNDTPQYIEDNNGSGQYFQREARSRWAGDLPRPTFVFGIHAPLDGPIPRFNGFGIVENYTGDNPVRTSGPGTSQHRGIATPPAERGPGSPYSQGRRSASTTTSSSEDSRRVDGTFGHEDELRHCAIASRDRGRFSDEPYWDNGQRARADNRRHPYNNYDGARGRGWNASSAENTQNRTPRGQPPPPPTLREARSGAPEPIRTLDNPDLSLAPRGPDGHPQSEWAIRQANSTTIEHDDCPPSDPRYPELEEEHIVRVRERPLAVGNISQPAWREGNPRLLGRFYRLQIHTIEQAFNLISFLDVGQQEAYELYTLIVGNLAAYPRTFRTEGEAHLMRFQQEIDCAWWITTTGVTRPPRHERHPNLYKTSRGLIQGNARDSSRVDIVSSLGTTQPGTAGGAHRTYGPRAIVGAATSDNMGGRAYGPNYSFGTTAMIRPAQSTTAVVTRSAAPSVVTDASPSYLGGSPPDTEDERPLDAAEADSTARVNTRWTARELELRYQRTHPRTNAHQQRLFIQAGMQLFLVIGSYEHILRLGEYPLTALPIAHYPYPTDNITIFLVAAWYAQHGIIPGSRDVNYLEDYARARRNVTAGIADLANGDWAADAINATALQLTAAQVPHWSVLQHAPGEPAGIDASMHAQPMDGVEGNGDVQTTPPLDTDPDAPTEVNSPKAGEE</sequence>
<feature type="region of interest" description="Disordered" evidence="1">
    <location>
        <begin position="64"/>
        <end position="226"/>
    </location>
</feature>
<keyword evidence="3" id="KW-1185">Reference proteome</keyword>
<name>A0AAD6SSQ0_9AGAR</name>
<feature type="compositionally biased region" description="Polar residues" evidence="1">
    <location>
        <begin position="172"/>
        <end position="184"/>
    </location>
</feature>
<organism evidence="2 3">
    <name type="scientific">Mycena alexandri</name>
    <dbReference type="NCBI Taxonomy" id="1745969"/>
    <lineage>
        <taxon>Eukaryota</taxon>
        <taxon>Fungi</taxon>
        <taxon>Dikarya</taxon>
        <taxon>Basidiomycota</taxon>
        <taxon>Agaricomycotina</taxon>
        <taxon>Agaricomycetes</taxon>
        <taxon>Agaricomycetidae</taxon>
        <taxon>Agaricales</taxon>
        <taxon>Marasmiineae</taxon>
        <taxon>Mycenaceae</taxon>
        <taxon>Mycena</taxon>
    </lineage>
</organism>
<feature type="compositionally biased region" description="Low complexity" evidence="1">
    <location>
        <begin position="97"/>
        <end position="110"/>
    </location>
</feature>
<feature type="compositionally biased region" description="Low complexity" evidence="1">
    <location>
        <begin position="653"/>
        <end position="668"/>
    </location>
</feature>